<dbReference type="SUPFAM" id="SSF102405">
    <property type="entry name" value="MCP/YpsA-like"/>
    <property type="match status" value="1"/>
</dbReference>
<evidence type="ECO:0000313" key="4">
    <source>
        <dbReference type="Proteomes" id="UP000070617"/>
    </source>
</evidence>
<dbReference type="EMBL" id="LRPX01000008">
    <property type="protein sequence ID" value="KXA16486.1"/>
    <property type="molecule type" value="Genomic_DNA"/>
</dbReference>
<dbReference type="InterPro" id="IPR057666">
    <property type="entry name" value="DrpA_SLOG"/>
</dbReference>
<dbReference type="InterPro" id="IPR003488">
    <property type="entry name" value="DprA"/>
</dbReference>
<dbReference type="STRING" id="134605.HMPREF3206_00253"/>
<name>A0A133NJL3_9FUSO</name>
<organism evidence="3 4">
    <name type="scientific">Fusobacterium equinum</name>
    <dbReference type="NCBI Taxonomy" id="134605"/>
    <lineage>
        <taxon>Bacteria</taxon>
        <taxon>Fusobacteriati</taxon>
        <taxon>Fusobacteriota</taxon>
        <taxon>Fusobacteriia</taxon>
        <taxon>Fusobacteriales</taxon>
        <taxon>Fusobacteriaceae</taxon>
        <taxon>Fusobacterium</taxon>
    </lineage>
</organism>
<evidence type="ECO:0000256" key="1">
    <source>
        <dbReference type="ARBA" id="ARBA00006525"/>
    </source>
</evidence>
<dbReference type="GO" id="GO:0009294">
    <property type="term" value="P:DNA-mediated transformation"/>
    <property type="evidence" value="ECO:0007669"/>
    <property type="project" value="InterPro"/>
</dbReference>
<dbReference type="RefSeq" id="WP_060793329.1">
    <property type="nucleotide sequence ID" value="NZ_KQ956514.1"/>
</dbReference>
<protein>
    <submittedName>
        <fullName evidence="3">Putative DNA protecting protein DprA</fullName>
    </submittedName>
</protein>
<evidence type="ECO:0000313" key="3">
    <source>
        <dbReference type="EMBL" id="KXA16486.1"/>
    </source>
</evidence>
<comment type="similarity">
    <text evidence="1">Belongs to the DprA/Smf family.</text>
</comment>
<reference evidence="4" key="1">
    <citation type="submission" date="2016-01" db="EMBL/GenBank/DDBJ databases">
        <authorList>
            <person name="Mitreva M."/>
            <person name="Pepin K.H."/>
            <person name="Mihindukulasuriya K.A."/>
            <person name="Fulton R."/>
            <person name="Fronick C."/>
            <person name="O'Laughlin M."/>
            <person name="Miner T."/>
            <person name="Herter B."/>
            <person name="Rosa B.A."/>
            <person name="Cordes M."/>
            <person name="Tomlinson C."/>
            <person name="Wollam A."/>
            <person name="Palsikar V.B."/>
            <person name="Mardis E.R."/>
            <person name="Wilson R.K."/>
        </authorList>
    </citation>
    <scope>NUCLEOTIDE SEQUENCE [LARGE SCALE GENOMIC DNA]</scope>
    <source>
        <strain evidence="4">CMW8396</strain>
    </source>
</reference>
<dbReference type="PATRIC" id="fig|134605.3.peg.255"/>
<dbReference type="Proteomes" id="UP000070617">
    <property type="component" value="Unassembled WGS sequence"/>
</dbReference>
<comment type="caution">
    <text evidence="3">The sequence shown here is derived from an EMBL/GenBank/DDBJ whole genome shotgun (WGS) entry which is preliminary data.</text>
</comment>
<proteinExistence type="inferred from homology"/>
<gene>
    <name evidence="3" type="ORF">HMPREF3206_00253</name>
</gene>
<keyword evidence="4" id="KW-1185">Reference proteome</keyword>
<dbReference type="Gene3D" id="3.40.50.450">
    <property type="match status" value="1"/>
</dbReference>
<dbReference type="AlphaFoldDB" id="A0A133NJL3"/>
<sequence length="309" mass="35985">MEYTKREFLFLSWINTKEPFLHSTFLYRLIKQSILENKNLFRISEEELFQFICEEQLYTRKEYEKVLILIEDFFREEIQEEISNIETICKKEEIEMIPYGEENYPFPLKNIRNSPYVLYLKGKLPQTEILKKSVALVGSRDCSEEGKNFTKKVAQYLKKNKIYNISGLAKGIDSIGHLETLGQTGAILGQGLAREIYPRENQILASRILNMGGFLLSELPPLTPVSMEHLIARNRLQSGLTSGIIIAESALQGGTLHTFRFAREQGKKIYVASLNQKFIQKYHKDIIVLENISDFEKKKRENRQQKTLF</sequence>
<accession>A0A133NJL3</accession>
<evidence type="ECO:0000259" key="2">
    <source>
        <dbReference type="Pfam" id="PF02481"/>
    </source>
</evidence>
<dbReference type="PANTHER" id="PTHR43022">
    <property type="entry name" value="PROTEIN SMF"/>
    <property type="match status" value="1"/>
</dbReference>
<feature type="domain" description="Smf/DprA SLOG" evidence="2">
    <location>
        <begin position="96"/>
        <end position="273"/>
    </location>
</feature>
<dbReference type="PANTHER" id="PTHR43022:SF1">
    <property type="entry name" value="PROTEIN SMF"/>
    <property type="match status" value="1"/>
</dbReference>
<dbReference type="Pfam" id="PF02481">
    <property type="entry name" value="DNA_processg_A"/>
    <property type="match status" value="1"/>
</dbReference>